<evidence type="ECO:0000313" key="4">
    <source>
        <dbReference type="EMBL" id="GAA5523459.1"/>
    </source>
</evidence>
<dbReference type="Pfam" id="PF13439">
    <property type="entry name" value="Glyco_transf_4"/>
    <property type="match status" value="1"/>
</dbReference>
<feature type="domain" description="Glycosyltransferase subfamily 4-like N-terminal" evidence="3">
    <location>
        <begin position="55"/>
        <end position="126"/>
    </location>
</feature>
<dbReference type="PANTHER" id="PTHR46401">
    <property type="entry name" value="GLYCOSYLTRANSFERASE WBBK-RELATED"/>
    <property type="match status" value="1"/>
</dbReference>
<dbReference type="PANTHER" id="PTHR46401:SF2">
    <property type="entry name" value="GLYCOSYLTRANSFERASE WBBK-RELATED"/>
    <property type="match status" value="1"/>
</dbReference>
<feature type="domain" description="Glycosyl transferase family 1" evidence="2">
    <location>
        <begin position="148"/>
        <end position="299"/>
    </location>
</feature>
<protein>
    <submittedName>
        <fullName evidence="4">D-inositol-3-phosphate glycosyltransferase</fullName>
    </submittedName>
</protein>
<dbReference type="InterPro" id="IPR028098">
    <property type="entry name" value="Glyco_trans_4-like_N"/>
</dbReference>
<keyword evidence="1" id="KW-0808">Transferase</keyword>
<dbReference type="Gene3D" id="3.40.50.2000">
    <property type="entry name" value="Glycogen Phosphorylase B"/>
    <property type="match status" value="2"/>
</dbReference>
<dbReference type="EMBL" id="BAABRT010000001">
    <property type="protein sequence ID" value="GAA5523459.1"/>
    <property type="molecule type" value="Genomic_DNA"/>
</dbReference>
<evidence type="ECO:0000259" key="2">
    <source>
        <dbReference type="Pfam" id="PF00534"/>
    </source>
</evidence>
<accession>A0ABP9WJR0</accession>
<keyword evidence="5" id="KW-1185">Reference proteome</keyword>
<sequence>MFSRIASKFIKLVPRFLKNPVKRRLEFILFSGGSAKLGDYADYVFHGPNFSLPDHGGKKVVTIHDLSVFRFPEYHPKDRVKFMSSEVPKALEAADAIIVISEFTRNELLEYYPWAESKISVVPNGVSKPRQLDFTSKDSRCLRKLSLNRNKFFLCVSTIEPRKNLSLLVDAYLNLPSEFREEFPLVLVGGNGWKSTELIEKINSAMSRGVRYLGYVDQCVLESLYKSARTFVFPSLYEGFGLPAIEAMAYGLPVVCARSTAVSEVCGGDAMEFSGDSVSELTASLSLLCVDDELIARMSRASFERARKYSWERCCKETALVYRSAMEG</sequence>
<proteinExistence type="predicted"/>
<reference evidence="4 5" key="1">
    <citation type="submission" date="2024-02" db="EMBL/GenBank/DDBJ databases">
        <title>Microbulbifer aestuariivivens NBRC 112533.</title>
        <authorList>
            <person name="Ichikawa N."/>
            <person name="Katano-Makiyama Y."/>
            <person name="Hidaka K."/>
        </authorList>
    </citation>
    <scope>NUCLEOTIDE SEQUENCE [LARGE SCALE GENOMIC DNA]</scope>
    <source>
        <strain evidence="4 5">NBRC 112533</strain>
    </source>
</reference>
<dbReference type="Proteomes" id="UP001408594">
    <property type="component" value="Unassembled WGS sequence"/>
</dbReference>
<dbReference type="InterPro" id="IPR001296">
    <property type="entry name" value="Glyco_trans_1"/>
</dbReference>
<evidence type="ECO:0000256" key="1">
    <source>
        <dbReference type="ARBA" id="ARBA00022679"/>
    </source>
</evidence>
<comment type="caution">
    <text evidence="4">The sequence shown here is derived from an EMBL/GenBank/DDBJ whole genome shotgun (WGS) entry which is preliminary data.</text>
</comment>
<organism evidence="4 5">
    <name type="scientific">Microbulbifer aestuariivivens</name>
    <dbReference type="NCBI Taxonomy" id="1908308"/>
    <lineage>
        <taxon>Bacteria</taxon>
        <taxon>Pseudomonadati</taxon>
        <taxon>Pseudomonadota</taxon>
        <taxon>Gammaproteobacteria</taxon>
        <taxon>Cellvibrionales</taxon>
        <taxon>Microbulbiferaceae</taxon>
        <taxon>Microbulbifer</taxon>
    </lineage>
</organism>
<name>A0ABP9WJR0_9GAMM</name>
<dbReference type="CDD" id="cd03809">
    <property type="entry name" value="GT4_MtfB-like"/>
    <property type="match status" value="1"/>
</dbReference>
<dbReference type="Pfam" id="PF00534">
    <property type="entry name" value="Glycos_transf_1"/>
    <property type="match status" value="1"/>
</dbReference>
<gene>
    <name evidence="4" type="primary">mshA_1</name>
    <name evidence="4" type="ORF">Maes01_00004</name>
</gene>
<dbReference type="SUPFAM" id="SSF53756">
    <property type="entry name" value="UDP-Glycosyltransferase/glycogen phosphorylase"/>
    <property type="match status" value="1"/>
</dbReference>
<evidence type="ECO:0000259" key="3">
    <source>
        <dbReference type="Pfam" id="PF13439"/>
    </source>
</evidence>
<evidence type="ECO:0000313" key="5">
    <source>
        <dbReference type="Proteomes" id="UP001408594"/>
    </source>
</evidence>